<feature type="compositionally biased region" description="Polar residues" evidence="2">
    <location>
        <begin position="39"/>
        <end position="49"/>
    </location>
</feature>
<reference evidence="3 4" key="1">
    <citation type="submission" date="2019-02" db="EMBL/GenBank/DDBJ databases">
        <title>Opniocepnalus argus genome.</title>
        <authorList>
            <person name="Zhou C."/>
            <person name="Xiao S."/>
        </authorList>
    </citation>
    <scope>NUCLEOTIDE SEQUENCE [LARGE SCALE GENOMIC DNA]</scope>
    <source>
        <strain evidence="3">OARG1902GOOAL</strain>
        <tissue evidence="3">Muscle</tissue>
    </source>
</reference>
<feature type="coiled-coil region" evidence="1">
    <location>
        <begin position="61"/>
        <end position="88"/>
    </location>
</feature>
<evidence type="ECO:0000256" key="2">
    <source>
        <dbReference type="SAM" id="MobiDB-lite"/>
    </source>
</evidence>
<protein>
    <submittedName>
        <fullName evidence="3">Uncharacterized protein</fullName>
    </submittedName>
</protein>
<accession>A0A6G1QH70</accession>
<sequence length="411" mass="44259">MEDPNSEQPQPPLEQGSLDSHALLSVPGHIQTARKDLTSEATTDSSEQSLGDIRDGGLDGLEIEEMELRNLEKALVIMNNEEMKYKSRELNQILANDVFLYAGEALERELGGFIQGSGQTGPHISGKIHSLFIEGRRPELSARTSNRSGFAEQIHLGNIPGYLAEPKAVSESPTHTITSSRCGNTQQGHTSLCPLSHSTPQCGNQMIPTQSNVTSQSWLANMHSSHHCVLEVTDSGSRQTNVGPQLQGSSEWKQQQLSQRFLCRSLRAGGINSMAQSFYPQIQPGSCMYEEREGHMLNAAPVTSTQTDPHLEPPCSIASAYVTGNAPHFALSHPGLEVACMHQGVMQLCEPNANMAASADLGNVSLGQLSGGSTGLGTAPSDYSPENGLLQSSLFCWNSGAQVRLVLKVFL</sequence>
<gene>
    <name evidence="3" type="ORF">EXN66_Car017427</name>
</gene>
<evidence type="ECO:0000313" key="3">
    <source>
        <dbReference type="EMBL" id="KAF3701739.1"/>
    </source>
</evidence>
<keyword evidence="1" id="KW-0175">Coiled coil</keyword>
<proteinExistence type="predicted"/>
<dbReference type="EMBL" id="CM015728">
    <property type="protein sequence ID" value="KAF3701739.1"/>
    <property type="molecule type" value="Genomic_DNA"/>
</dbReference>
<organism evidence="3 4">
    <name type="scientific">Channa argus</name>
    <name type="common">Northern snakehead</name>
    <name type="synonym">Ophicephalus argus</name>
    <dbReference type="NCBI Taxonomy" id="215402"/>
    <lineage>
        <taxon>Eukaryota</taxon>
        <taxon>Metazoa</taxon>
        <taxon>Chordata</taxon>
        <taxon>Craniata</taxon>
        <taxon>Vertebrata</taxon>
        <taxon>Euteleostomi</taxon>
        <taxon>Actinopterygii</taxon>
        <taxon>Neopterygii</taxon>
        <taxon>Teleostei</taxon>
        <taxon>Neoteleostei</taxon>
        <taxon>Acanthomorphata</taxon>
        <taxon>Anabantaria</taxon>
        <taxon>Anabantiformes</taxon>
        <taxon>Channoidei</taxon>
        <taxon>Channidae</taxon>
        <taxon>Channa</taxon>
    </lineage>
</organism>
<name>A0A6G1QH70_CHAAH</name>
<dbReference type="AlphaFoldDB" id="A0A6G1QH70"/>
<reference evidence="4" key="2">
    <citation type="submission" date="2019-02" db="EMBL/GenBank/DDBJ databases">
        <title>Opniocepnalus argus Var Kimnra genome.</title>
        <authorList>
            <person name="Zhou C."/>
            <person name="Xiao S."/>
        </authorList>
    </citation>
    <scope>NUCLEOTIDE SEQUENCE [LARGE SCALE GENOMIC DNA]</scope>
</reference>
<keyword evidence="4" id="KW-1185">Reference proteome</keyword>
<dbReference type="Proteomes" id="UP000503349">
    <property type="component" value="Chromosome 17"/>
</dbReference>
<evidence type="ECO:0000313" key="4">
    <source>
        <dbReference type="Proteomes" id="UP000503349"/>
    </source>
</evidence>
<feature type="region of interest" description="Disordered" evidence="2">
    <location>
        <begin position="1"/>
        <end position="56"/>
    </location>
</feature>
<evidence type="ECO:0000256" key="1">
    <source>
        <dbReference type="SAM" id="Coils"/>
    </source>
</evidence>